<keyword evidence="1" id="KW-0812">Transmembrane</keyword>
<protein>
    <submittedName>
        <fullName evidence="3">Penicillin-binding protein</fullName>
    </submittedName>
</protein>
<feature type="transmembrane region" description="Helical" evidence="1">
    <location>
        <begin position="435"/>
        <end position="452"/>
    </location>
</feature>
<dbReference type="RefSeq" id="WP_281813206.1">
    <property type="nucleotide sequence ID" value="NZ_BRLB01000001.1"/>
</dbReference>
<keyword evidence="4" id="KW-1185">Reference proteome</keyword>
<feature type="transmembrane region" description="Helical" evidence="1">
    <location>
        <begin position="472"/>
        <end position="489"/>
    </location>
</feature>
<dbReference type="EMBL" id="BRLB01000001">
    <property type="protein sequence ID" value="GKX28667.1"/>
    <property type="molecule type" value="Genomic_DNA"/>
</dbReference>
<dbReference type="InterPro" id="IPR012338">
    <property type="entry name" value="Beta-lactam/transpept-like"/>
</dbReference>
<sequence>MKRKIYILLLSLIVLITPFFYNYSYLNKCSDMKELAVCLEREVPQLLTKYKIPGASISIIENAQVEWIGTFENERIVDQSKIDRDTVFQVASISKSVTALGIMKLVEQGKIELDAPIDKYVTRWKIPESIYDIKQVTVRRLLSHTSGLSNGGGYQGYSPYKSLPSIEESLNGIEGKAKPVELICEPCTKYIYSGGGYLLLQLLIEEVTGIDFNEYMKIHVLKPAHMTDSSFQWEESLHSRTAKAYDKDLNQIPNYLYVEEAAAGLYTTIDDISQFLISEINSFNDNGVGNVLDMEIMKQVYTPVMEIPSILGNGKVALGHFIDEPKAGIELITNNGSNRGWRANFTINPNGKTGIAILTNGDNGNYLINEVLDTWYDVSLNAKSNISRIRYLILASTYSISFFLILWSAISLYLLMKGIRNGSRKMTLLKNKYTLFLKCCICIFLMCFTYIFKSNISSILSFADPNIENVIFIALLMRVVVGISQIVFGRTRDMNVDSST</sequence>
<dbReference type="SUPFAM" id="SSF56601">
    <property type="entry name" value="beta-lactamase/transpeptidase-like"/>
    <property type="match status" value="1"/>
</dbReference>
<keyword evidence="1" id="KW-1133">Transmembrane helix</keyword>
<dbReference type="Gene3D" id="3.40.710.10">
    <property type="entry name" value="DD-peptidase/beta-lactamase superfamily"/>
    <property type="match status" value="1"/>
</dbReference>
<dbReference type="InterPro" id="IPR050491">
    <property type="entry name" value="AmpC-like"/>
</dbReference>
<evidence type="ECO:0000313" key="4">
    <source>
        <dbReference type="Proteomes" id="UP001144256"/>
    </source>
</evidence>
<feature type="transmembrane region" description="Helical" evidence="1">
    <location>
        <begin position="391"/>
        <end position="415"/>
    </location>
</feature>
<dbReference type="Pfam" id="PF00144">
    <property type="entry name" value="Beta-lactamase"/>
    <property type="match status" value="1"/>
</dbReference>
<gene>
    <name evidence="3" type="ORF">SH1V18_11470</name>
</gene>
<reference evidence="3" key="1">
    <citation type="submission" date="2022-06" db="EMBL/GenBank/DDBJ databases">
        <title>Vallitalea longa sp. nov., an anaerobic bacterium isolated from marine sediment.</title>
        <authorList>
            <person name="Hirano S."/>
            <person name="Terahara T."/>
            <person name="Mori K."/>
            <person name="Hamada M."/>
            <person name="Matsumoto R."/>
            <person name="Kobayashi T."/>
        </authorList>
    </citation>
    <scope>NUCLEOTIDE SEQUENCE</scope>
    <source>
        <strain evidence="3">SH18-1</strain>
    </source>
</reference>
<evidence type="ECO:0000256" key="1">
    <source>
        <dbReference type="SAM" id="Phobius"/>
    </source>
</evidence>
<comment type="caution">
    <text evidence="3">The sequence shown here is derived from an EMBL/GenBank/DDBJ whole genome shotgun (WGS) entry which is preliminary data.</text>
</comment>
<keyword evidence="1" id="KW-0472">Membrane</keyword>
<dbReference type="InterPro" id="IPR001466">
    <property type="entry name" value="Beta-lactam-related"/>
</dbReference>
<dbReference type="Proteomes" id="UP001144256">
    <property type="component" value="Unassembled WGS sequence"/>
</dbReference>
<evidence type="ECO:0000259" key="2">
    <source>
        <dbReference type="Pfam" id="PF00144"/>
    </source>
</evidence>
<organism evidence="3 4">
    <name type="scientific">Vallitalea longa</name>
    <dbReference type="NCBI Taxonomy" id="2936439"/>
    <lineage>
        <taxon>Bacteria</taxon>
        <taxon>Bacillati</taxon>
        <taxon>Bacillota</taxon>
        <taxon>Clostridia</taxon>
        <taxon>Lachnospirales</taxon>
        <taxon>Vallitaleaceae</taxon>
        <taxon>Vallitalea</taxon>
    </lineage>
</organism>
<dbReference type="PANTHER" id="PTHR46825">
    <property type="entry name" value="D-ALANYL-D-ALANINE-CARBOXYPEPTIDASE/ENDOPEPTIDASE AMPH"/>
    <property type="match status" value="1"/>
</dbReference>
<feature type="domain" description="Beta-lactamase-related" evidence="2">
    <location>
        <begin position="40"/>
        <end position="364"/>
    </location>
</feature>
<feature type="transmembrane region" description="Helical" evidence="1">
    <location>
        <begin position="5"/>
        <end position="23"/>
    </location>
</feature>
<proteinExistence type="predicted"/>
<evidence type="ECO:0000313" key="3">
    <source>
        <dbReference type="EMBL" id="GKX28667.1"/>
    </source>
</evidence>
<name>A0A9W6DEP4_9FIRM</name>
<accession>A0A9W6DEP4</accession>
<dbReference type="AlphaFoldDB" id="A0A9W6DEP4"/>
<dbReference type="PANTHER" id="PTHR46825:SF12">
    <property type="entry name" value="PENICILLIN-BINDING PROTEIN 4"/>
    <property type="match status" value="1"/>
</dbReference>